<dbReference type="STRING" id="46680.GCA_000807755_00751"/>
<dbReference type="InterPro" id="IPR004358">
    <property type="entry name" value="Sig_transdc_His_kin-like_C"/>
</dbReference>
<dbReference type="InterPro" id="IPR005467">
    <property type="entry name" value="His_kinase_dom"/>
</dbReference>
<dbReference type="PRINTS" id="PR00344">
    <property type="entry name" value="BCTRLSENSOR"/>
</dbReference>
<keyword evidence="7" id="KW-0067">ATP-binding</keyword>
<evidence type="ECO:0000256" key="2">
    <source>
        <dbReference type="ARBA" id="ARBA00012438"/>
    </source>
</evidence>
<feature type="modified residue" description="4-aspartylphosphate" evidence="9">
    <location>
        <position position="786"/>
    </location>
</feature>
<feature type="domain" description="PAS" evidence="12">
    <location>
        <begin position="373"/>
        <end position="426"/>
    </location>
</feature>
<dbReference type="NCBIfam" id="TIGR00229">
    <property type="entry name" value="sensory_box"/>
    <property type="match status" value="1"/>
</dbReference>
<dbReference type="EMBL" id="NJBA01000012">
    <property type="protein sequence ID" value="OWP47737.1"/>
    <property type="molecule type" value="Genomic_DNA"/>
</dbReference>
<dbReference type="Gene3D" id="3.30.450.20">
    <property type="entry name" value="PAS domain"/>
    <property type="match status" value="2"/>
</dbReference>
<dbReference type="PROSITE" id="PS50109">
    <property type="entry name" value="HIS_KIN"/>
    <property type="match status" value="1"/>
</dbReference>
<dbReference type="InterPro" id="IPR003594">
    <property type="entry name" value="HATPase_dom"/>
</dbReference>
<comment type="caution">
    <text evidence="13">The sequence shown here is derived from an EMBL/GenBank/DDBJ whole genome shotgun (WGS) entry which is preliminary data.</text>
</comment>
<evidence type="ECO:0000256" key="6">
    <source>
        <dbReference type="ARBA" id="ARBA00022777"/>
    </source>
</evidence>
<evidence type="ECO:0000256" key="4">
    <source>
        <dbReference type="ARBA" id="ARBA00022679"/>
    </source>
</evidence>
<dbReference type="SUPFAM" id="SSF55785">
    <property type="entry name" value="PYP-like sensor domain (PAS domain)"/>
    <property type="match status" value="1"/>
</dbReference>
<dbReference type="InterPro" id="IPR003661">
    <property type="entry name" value="HisK_dim/P_dom"/>
</dbReference>
<dbReference type="SMART" id="SM00387">
    <property type="entry name" value="HATPase_c"/>
    <property type="match status" value="1"/>
</dbReference>
<dbReference type="InterPro" id="IPR011006">
    <property type="entry name" value="CheY-like_superfamily"/>
</dbReference>
<reference evidence="13 14" key="1">
    <citation type="submission" date="2017-06" db="EMBL/GenBank/DDBJ databases">
        <title>Draft genome of Pseudomonas nitroreducens DF05.</title>
        <authorList>
            <person name="Iyer R."/>
        </authorList>
    </citation>
    <scope>NUCLEOTIDE SEQUENCE [LARGE SCALE GENOMIC DNA]</scope>
    <source>
        <strain evidence="13 14">DF05</strain>
    </source>
</reference>
<dbReference type="PANTHER" id="PTHR43065:SF42">
    <property type="entry name" value="TWO-COMPONENT SENSOR PPRA"/>
    <property type="match status" value="1"/>
</dbReference>
<keyword evidence="8" id="KW-0902">Two-component regulatory system</keyword>
<dbReference type="PANTHER" id="PTHR43065">
    <property type="entry name" value="SENSOR HISTIDINE KINASE"/>
    <property type="match status" value="1"/>
</dbReference>
<dbReference type="InterPro" id="IPR000014">
    <property type="entry name" value="PAS"/>
</dbReference>
<organism evidence="13 14">
    <name type="scientific">Pseudomonas nitroreducens</name>
    <dbReference type="NCBI Taxonomy" id="46680"/>
    <lineage>
        <taxon>Bacteria</taxon>
        <taxon>Pseudomonadati</taxon>
        <taxon>Pseudomonadota</taxon>
        <taxon>Gammaproteobacteria</taxon>
        <taxon>Pseudomonadales</taxon>
        <taxon>Pseudomonadaceae</taxon>
        <taxon>Pseudomonas</taxon>
    </lineage>
</organism>
<evidence type="ECO:0000259" key="12">
    <source>
        <dbReference type="PROSITE" id="PS50112"/>
    </source>
</evidence>
<dbReference type="SUPFAM" id="SSF55874">
    <property type="entry name" value="ATPase domain of HSP90 chaperone/DNA topoisomerase II/histidine kinase"/>
    <property type="match status" value="1"/>
</dbReference>
<dbReference type="InterPro" id="IPR001789">
    <property type="entry name" value="Sig_transdc_resp-reg_receiver"/>
</dbReference>
<dbReference type="EC" id="2.7.13.3" evidence="2"/>
<dbReference type="Pfam" id="PF00989">
    <property type="entry name" value="PAS"/>
    <property type="match status" value="1"/>
</dbReference>
<dbReference type="Gene3D" id="1.10.287.130">
    <property type="match status" value="1"/>
</dbReference>
<dbReference type="SUPFAM" id="SSF52172">
    <property type="entry name" value="CheY-like"/>
    <property type="match status" value="1"/>
</dbReference>
<evidence type="ECO:0000259" key="11">
    <source>
        <dbReference type="PROSITE" id="PS50110"/>
    </source>
</evidence>
<dbReference type="CDD" id="cd00082">
    <property type="entry name" value="HisKA"/>
    <property type="match status" value="1"/>
</dbReference>
<protein>
    <recommendedName>
        <fullName evidence="2">histidine kinase</fullName>
        <ecNumber evidence="2">2.7.13.3</ecNumber>
    </recommendedName>
</protein>
<dbReference type="SMART" id="SM00388">
    <property type="entry name" value="HisKA"/>
    <property type="match status" value="1"/>
</dbReference>
<dbReference type="Pfam" id="PF00072">
    <property type="entry name" value="Response_reg"/>
    <property type="match status" value="1"/>
</dbReference>
<name>A0A2D0ABU9_PSENT</name>
<evidence type="ECO:0000259" key="10">
    <source>
        <dbReference type="PROSITE" id="PS50109"/>
    </source>
</evidence>
<dbReference type="GO" id="GO:0006355">
    <property type="term" value="P:regulation of DNA-templated transcription"/>
    <property type="evidence" value="ECO:0007669"/>
    <property type="project" value="InterPro"/>
</dbReference>
<dbReference type="SMART" id="SM00448">
    <property type="entry name" value="REC"/>
    <property type="match status" value="1"/>
</dbReference>
<dbReference type="GO" id="GO:0005524">
    <property type="term" value="F:ATP binding"/>
    <property type="evidence" value="ECO:0007669"/>
    <property type="project" value="UniProtKB-KW"/>
</dbReference>
<dbReference type="GO" id="GO:0000155">
    <property type="term" value="F:phosphorelay sensor kinase activity"/>
    <property type="evidence" value="ECO:0007669"/>
    <property type="project" value="InterPro"/>
</dbReference>
<gene>
    <name evidence="13" type="ORF">CEG18_26610</name>
</gene>
<feature type="domain" description="Histidine kinase" evidence="10">
    <location>
        <begin position="495"/>
        <end position="715"/>
    </location>
</feature>
<evidence type="ECO:0000256" key="3">
    <source>
        <dbReference type="ARBA" id="ARBA00022553"/>
    </source>
</evidence>
<dbReference type="InterPro" id="IPR036097">
    <property type="entry name" value="HisK_dim/P_sf"/>
</dbReference>
<evidence type="ECO:0000256" key="8">
    <source>
        <dbReference type="ARBA" id="ARBA00023012"/>
    </source>
</evidence>
<dbReference type="PROSITE" id="PS50112">
    <property type="entry name" value="PAS"/>
    <property type="match status" value="1"/>
</dbReference>
<proteinExistence type="predicted"/>
<evidence type="ECO:0000256" key="1">
    <source>
        <dbReference type="ARBA" id="ARBA00000085"/>
    </source>
</evidence>
<dbReference type="Gene3D" id="3.40.50.2300">
    <property type="match status" value="1"/>
</dbReference>
<dbReference type="Proteomes" id="UP000198145">
    <property type="component" value="Unassembled WGS sequence"/>
</dbReference>
<dbReference type="InterPro" id="IPR036890">
    <property type="entry name" value="HATPase_C_sf"/>
</dbReference>
<dbReference type="InterPro" id="IPR035965">
    <property type="entry name" value="PAS-like_dom_sf"/>
</dbReference>
<dbReference type="CDD" id="cd00130">
    <property type="entry name" value="PAS"/>
    <property type="match status" value="1"/>
</dbReference>
<dbReference type="Pfam" id="PF02518">
    <property type="entry name" value="HATPase_c"/>
    <property type="match status" value="1"/>
</dbReference>
<evidence type="ECO:0000256" key="9">
    <source>
        <dbReference type="PROSITE-ProRule" id="PRU00169"/>
    </source>
</evidence>
<accession>A0A2D0ABU9</accession>
<keyword evidence="5" id="KW-0547">Nucleotide-binding</keyword>
<dbReference type="PROSITE" id="PS50110">
    <property type="entry name" value="RESPONSE_REGULATORY"/>
    <property type="match status" value="1"/>
</dbReference>
<dbReference type="Pfam" id="PF00512">
    <property type="entry name" value="HisKA"/>
    <property type="match status" value="1"/>
</dbReference>
<dbReference type="eggNOG" id="COG4191">
    <property type="taxonomic scope" value="Bacteria"/>
</dbReference>
<comment type="catalytic activity">
    <reaction evidence="1">
        <text>ATP + protein L-histidine = ADP + protein N-phospho-L-histidine.</text>
        <dbReference type="EC" id="2.7.13.3"/>
    </reaction>
</comment>
<evidence type="ECO:0000256" key="5">
    <source>
        <dbReference type="ARBA" id="ARBA00022741"/>
    </source>
</evidence>
<dbReference type="InterPro" id="IPR013767">
    <property type="entry name" value="PAS_fold"/>
</dbReference>
<dbReference type="SUPFAM" id="SSF47384">
    <property type="entry name" value="Homodimeric domain of signal transducing histidine kinase"/>
    <property type="match status" value="1"/>
</dbReference>
<dbReference type="Gene3D" id="3.30.565.10">
    <property type="entry name" value="Histidine kinase-like ATPase, C-terminal domain"/>
    <property type="match status" value="1"/>
</dbReference>
<dbReference type="AlphaFoldDB" id="A0A2D0ABU9"/>
<keyword evidence="3 9" id="KW-0597">Phosphoprotein</keyword>
<sequence>MRNNTVRRIRRRVCSMPSLTGETPGLPMPSQGEFLNSSSAMAPLIRQLDWAATPLGPMDQWPATLRGILEVGLNSRLPVCIYWGPEFVLLYNDAWSAIPGDKHPACLGQPARVAWSDIWSILDPMYNGILQTGVAAHEEDRLLPMVRFGYVEEAYFTYNVSPIFGLDGKPIGLFNTAVETTGNVIGQRRQRLLTRMAERLGHAEDSAQLCADALALLGEASHDVPFCLLYQAGKLLGACGTDPSDRFAPAQLSPDDDPLHLFNGLTQAHQSPLASQYVRAFAPWPEALDSTYATPLDGPPDSLAVFGISPRRRLDEHYANFFNELAALLGHALAAANQRAAERQIKEAVQEEARQRTLERDRVWSLSQDLLCVLDHKGILRNVNPAWQTLLGWSEEQLIGRNSEELVHPDDLSSSLDTRVLLVRGERLQHFENRMRKADGGYRWVSWHASEDNGLIYGCGRDVTEQKRATELLEQAQTALLNAQRMEAVGQLTGGIAHDFNNLLASIRFSLDLITRRATVKAQPELSHLLQAATQATERAAELTHNLLAFARRQALAMHPVELDRLLRDWQPELIARAGPRVRLSLSTQASGSVLSDRDQLHKTLLHLVDNARDAMPGGGALDILLRRHEASGGDNDLPAGDYLVLSLQDSGQGMSESTLSHVFDPFFTTKGIGPNSGLGLSMVHGFIKQSGGQIRLRSEPGQGTCVTLYFPRGSSVVDIPEVPVTPAEPANQQLCVLVVEDNDLVRMLTVEVLEEIGYQVLQAEDAEEALPILQGDTAIDLLLTDVGLPGMNGEELAAAAREARPELPILFATGFAEIVHIDGSELATRMSMIAKPFSIDALRDKVNGMLGRKGA</sequence>
<evidence type="ECO:0000313" key="13">
    <source>
        <dbReference type="EMBL" id="OWP47737.1"/>
    </source>
</evidence>
<evidence type="ECO:0000313" key="14">
    <source>
        <dbReference type="Proteomes" id="UP000198145"/>
    </source>
</evidence>
<dbReference type="SMART" id="SM00091">
    <property type="entry name" value="PAS"/>
    <property type="match status" value="1"/>
</dbReference>
<feature type="domain" description="Response regulatory" evidence="11">
    <location>
        <begin position="736"/>
        <end position="851"/>
    </location>
</feature>
<keyword evidence="4" id="KW-0808">Transferase</keyword>
<keyword evidence="6 13" id="KW-0418">Kinase</keyword>
<evidence type="ECO:0000256" key="7">
    <source>
        <dbReference type="ARBA" id="ARBA00022840"/>
    </source>
</evidence>